<comment type="similarity">
    <text evidence="2 12">Belongs to the outer membrane OOP (TC 1.B.6) superfamily. OmpA family.</text>
</comment>
<dbReference type="HAMAP" id="MF_00842">
    <property type="entry name" value="OmpA"/>
    <property type="match status" value="1"/>
</dbReference>
<dbReference type="PANTHER" id="PTHR30329">
    <property type="entry name" value="STATOR ELEMENT OF FLAGELLAR MOTOR COMPLEX"/>
    <property type="match status" value="1"/>
</dbReference>
<dbReference type="Pfam" id="PF00691">
    <property type="entry name" value="OmpA"/>
    <property type="match status" value="1"/>
</dbReference>
<protein>
    <recommendedName>
        <fullName evidence="11 12">Outer membrane protein A</fullName>
    </recommendedName>
    <alternativeName>
        <fullName evidence="12">Outer membrane porin A</fullName>
    </alternativeName>
</protein>
<keyword evidence="12" id="KW-0732">Signal</keyword>
<dbReference type="PANTHER" id="PTHR30329:SF21">
    <property type="entry name" value="LIPOPROTEIN YIAD-RELATED"/>
    <property type="match status" value="1"/>
</dbReference>
<dbReference type="NCBIfam" id="NF008071">
    <property type="entry name" value="PRK10808.1"/>
    <property type="match status" value="1"/>
</dbReference>
<dbReference type="InterPro" id="IPR036737">
    <property type="entry name" value="OmpA-like_sf"/>
</dbReference>
<evidence type="ECO:0000256" key="4">
    <source>
        <dbReference type="ARBA" id="ARBA00022452"/>
    </source>
</evidence>
<feature type="site" description="Part of salt bridge gating mechanism" evidence="12">
    <location>
        <position position="90"/>
    </location>
</feature>
<feature type="signal peptide" evidence="12">
    <location>
        <begin position="1"/>
        <end position="31"/>
    </location>
</feature>
<reference evidence="14 15" key="3">
    <citation type="journal article" date="2014" name="Genome Biol. Evol.">
        <title>Genome evolution and plasticity of Serratia marcescens, an important multidrug-resistant nosocomial pathogen.</title>
        <authorList>
            <person name="Iguchi A."/>
            <person name="Nagaya Y."/>
            <person name="Pradel E."/>
            <person name="Ooka T."/>
            <person name="Ogura Y."/>
            <person name="Katsura K."/>
            <person name="Kurokawa K."/>
            <person name="Oshima K."/>
            <person name="Hattori M."/>
            <person name="Parkhill J."/>
            <person name="Sebaihia M."/>
            <person name="Coulthurst S.J."/>
            <person name="Gotoh N."/>
            <person name="Thomson N.R."/>
            <person name="Ewbank J.J."/>
            <person name="Hayashi T."/>
        </authorList>
    </citation>
    <scope>NUCLEOTIDE SEQUENCE [LARGE SCALE GENOMIC DNA]</scope>
    <source>
        <strain evidence="14 15">Db11</strain>
    </source>
</reference>
<dbReference type="GO" id="GO:0009279">
    <property type="term" value="C:cell outer membrane"/>
    <property type="evidence" value="ECO:0007669"/>
    <property type="project" value="UniProtKB-SubCell"/>
</dbReference>
<dbReference type="PRINTS" id="PR01021">
    <property type="entry name" value="OMPADOMAIN"/>
</dbReference>
<dbReference type="SUPFAM" id="SSF103088">
    <property type="entry name" value="OmpA-like"/>
    <property type="match status" value="1"/>
</dbReference>
<dbReference type="FunFam" id="3.30.1330.60:FF:000004">
    <property type="entry name" value="Outer membrane protein A"/>
    <property type="match status" value="1"/>
</dbReference>
<dbReference type="InterPro" id="IPR000498">
    <property type="entry name" value="OmpA-like_TM_dom"/>
</dbReference>
<comment type="caution">
    <text evidence="12">Lacks conserved residue(s) required for the propagation of feature annotation.</text>
</comment>
<evidence type="ECO:0000256" key="1">
    <source>
        <dbReference type="ARBA" id="ARBA00004571"/>
    </source>
</evidence>
<reference evidence="15" key="2">
    <citation type="submission" date="2013-11" db="EMBL/GenBank/DDBJ databases">
        <title>Genome sequences of clinical and environmental isolates of Serratia marcescens.</title>
        <authorList>
            <person name="Iguchi A."/>
            <person name="Komatsu H."/>
            <person name="Nagaya Y."/>
            <person name="Ogura Y."/>
            <person name="Katsura K."/>
            <person name="Kurokawa K."/>
            <person name="Ooka T."/>
            <person name="Hattori M."/>
            <person name="Gotoh N."/>
            <person name="Thomson N."/>
            <person name="Hayashi T."/>
        </authorList>
    </citation>
    <scope>NUCLEOTIDE SEQUENCE [LARGE SCALE GENOMIC DNA]</scope>
    <source>
        <strain evidence="15">Db11</strain>
    </source>
</reference>
<accession>A0ABC9IFW1</accession>
<keyword evidence="9" id="KW-1015">Disulfide bond</keyword>
<dbReference type="KEGG" id="smac:SMDB11_1037"/>
<keyword evidence="5 12" id="KW-0812">Transmembrane</keyword>
<evidence type="ECO:0000256" key="10">
    <source>
        <dbReference type="ARBA" id="ARBA00023237"/>
    </source>
</evidence>
<dbReference type="GO" id="GO:0034220">
    <property type="term" value="P:monoatomic ion transmembrane transport"/>
    <property type="evidence" value="ECO:0007669"/>
    <property type="project" value="UniProtKB-UniRule"/>
</dbReference>
<dbReference type="AlphaFoldDB" id="A0ABC9IFW1"/>
<evidence type="ECO:0000256" key="2">
    <source>
        <dbReference type="ARBA" id="ARBA00005710"/>
    </source>
</evidence>
<dbReference type="SUPFAM" id="SSF56925">
    <property type="entry name" value="OMPA-like"/>
    <property type="match status" value="1"/>
</dbReference>
<dbReference type="CDD" id="cd07185">
    <property type="entry name" value="OmpA_C-like"/>
    <property type="match status" value="1"/>
</dbReference>
<evidence type="ECO:0000256" key="9">
    <source>
        <dbReference type="ARBA" id="ARBA00023157"/>
    </source>
</evidence>
<comment type="function">
    <text evidence="12">With TolR probably plays a role in maintaining the position of the peptidoglycan cell wall in the periplasm. Acts as a porin with low permeability that allows slow penetration of small solutes; an internal gate slows down solute passage.</text>
</comment>
<dbReference type="GO" id="GO:0051701">
    <property type="term" value="P:biological process involved in interaction with host"/>
    <property type="evidence" value="ECO:0007669"/>
    <property type="project" value="UniProtKB-ARBA"/>
</dbReference>
<feature type="site" description="Part of salt bridge gating mechanism" evidence="12">
    <location>
        <position position="181"/>
    </location>
</feature>
<keyword evidence="4 12" id="KW-1134">Transmembrane beta strand</keyword>
<keyword evidence="3 12" id="KW-0813">Transport</keyword>
<evidence type="ECO:0000313" key="14">
    <source>
        <dbReference type="EMBL" id="CDG11613.1"/>
    </source>
</evidence>
<evidence type="ECO:0000256" key="6">
    <source>
        <dbReference type="ARBA" id="ARBA00023065"/>
    </source>
</evidence>
<evidence type="ECO:0000256" key="11">
    <source>
        <dbReference type="ARBA" id="ARBA00029539"/>
    </source>
</evidence>
<keyword evidence="6 12" id="KW-0406">Ion transport</keyword>
<dbReference type="InterPro" id="IPR050330">
    <property type="entry name" value="Bact_OuterMem_StrucFunc"/>
</dbReference>
<dbReference type="PROSITE" id="PS51123">
    <property type="entry name" value="OMPA_2"/>
    <property type="match status" value="1"/>
</dbReference>
<reference evidence="14 15" key="1">
    <citation type="submission" date="2013-06" db="EMBL/GenBank/DDBJ databases">
        <authorList>
            <person name="Aslett M."/>
        </authorList>
    </citation>
    <scope>NUCLEOTIDE SEQUENCE [LARGE SCALE GENOMIC DNA]</scope>
    <source>
        <strain evidence="14 15">Db11</strain>
    </source>
</reference>
<comment type="subcellular location">
    <subcellularLocation>
        <location evidence="1 12">Cell outer membrane</location>
        <topology evidence="1 12">Multi-pass membrane protein</topology>
    </subcellularLocation>
</comment>
<organism evidence="14 15">
    <name type="scientific">Serratia marcescens subsp. marcescens Db11</name>
    <dbReference type="NCBI Taxonomy" id="273526"/>
    <lineage>
        <taxon>Bacteria</taxon>
        <taxon>Pseudomonadati</taxon>
        <taxon>Pseudomonadota</taxon>
        <taxon>Gammaproteobacteria</taxon>
        <taxon>Enterobacterales</taxon>
        <taxon>Yersiniaceae</taxon>
        <taxon>Serratia</taxon>
    </lineage>
</organism>
<dbReference type="Pfam" id="PF01389">
    <property type="entry name" value="OmpA_membrane"/>
    <property type="match status" value="1"/>
</dbReference>
<evidence type="ECO:0000313" key="15">
    <source>
        <dbReference type="Proteomes" id="UP000018979"/>
    </source>
</evidence>
<comment type="domain">
    <text evidence="12">The extracellular loops are most variable in sequence, and in some bacteria confer sensitivity to phage and/or colicins.</text>
</comment>
<keyword evidence="7 12" id="KW-0626">Porin</keyword>
<dbReference type="GO" id="GO:0046930">
    <property type="term" value="C:pore complex"/>
    <property type="evidence" value="ECO:0007669"/>
    <property type="project" value="UniProtKB-KW"/>
</dbReference>
<evidence type="ECO:0000256" key="5">
    <source>
        <dbReference type="ARBA" id="ARBA00022692"/>
    </source>
</evidence>
<sequence length="369" mass="39712" precursor="true">MPIWMITRRKMKKTAIALAVALAGFATVAQAAPKDNTWYTGAKLGWSQYHDTGFYGNGYQNGIGNGPTHKDQLGAGAFLGYQANQYLGFELGYDWLGRMPYKGSVNNGAFKAQGVQLAAKLSYPIADDLDIYTRLGGMVWRADSKANYGRTGQRLSDHDTGVSPLAAVGVEYALTKNWATRLDYQFVSNIGDAGTVGARPDNTMLSLGVSYRFGQDDVVAPAPAPAPAPVVETKRFTLKSDVLFNFNKSTLKAEGQQALDQLYTQLSSMDPKDGSVVVLGYTDAVGSDQYNQKLSEQRAQSVVDYLVSKGIPSDKISARGMGEADAVTGNTCGYKSGRATKAQIACLAPDRRVEIEVKGIKDVVTQPQG</sequence>
<evidence type="ECO:0000256" key="7">
    <source>
        <dbReference type="ARBA" id="ARBA00023114"/>
    </source>
</evidence>
<evidence type="ECO:0000259" key="13">
    <source>
        <dbReference type="PROSITE" id="PS51123"/>
    </source>
</evidence>
<feature type="domain" description="OmpA-like" evidence="13">
    <location>
        <begin position="231"/>
        <end position="361"/>
    </location>
</feature>
<dbReference type="InterPro" id="IPR006665">
    <property type="entry name" value="OmpA-like"/>
</dbReference>
<dbReference type="GO" id="GO:0015288">
    <property type="term" value="F:porin activity"/>
    <property type="evidence" value="ECO:0007669"/>
    <property type="project" value="UniProtKB-UniRule"/>
</dbReference>
<dbReference type="InterPro" id="IPR006690">
    <property type="entry name" value="OMPA-like_CS"/>
</dbReference>
<evidence type="ECO:0000256" key="12">
    <source>
        <dbReference type="HAMAP-Rule" id="MF_00842"/>
    </source>
</evidence>
<dbReference type="InterPro" id="IPR011250">
    <property type="entry name" value="OMP/PagP_B-barrel"/>
</dbReference>
<dbReference type="PROSITE" id="PS01068">
    <property type="entry name" value="OMPA_1"/>
    <property type="match status" value="1"/>
</dbReference>
<gene>
    <name evidence="12 14" type="primary">ompA</name>
    <name evidence="14" type="ORF">SMDB11_1037</name>
</gene>
<evidence type="ECO:0000256" key="3">
    <source>
        <dbReference type="ARBA" id="ARBA00022448"/>
    </source>
</evidence>
<dbReference type="Proteomes" id="UP000018979">
    <property type="component" value="Chromosome I"/>
</dbReference>
<keyword evidence="10 12" id="KW-0998">Cell outer membrane</keyword>
<dbReference type="EMBL" id="HG326223">
    <property type="protein sequence ID" value="CDG11613.1"/>
    <property type="molecule type" value="Genomic_DNA"/>
</dbReference>
<keyword evidence="8 12" id="KW-0472">Membrane</keyword>
<evidence type="ECO:0000256" key="8">
    <source>
        <dbReference type="ARBA" id="ARBA00023136"/>
    </source>
</evidence>
<dbReference type="InterPro" id="IPR002368">
    <property type="entry name" value="OmpA"/>
</dbReference>
<name>A0ABC9IFW1_SERMA</name>
<dbReference type="InterPro" id="IPR006664">
    <property type="entry name" value="OMP_bac"/>
</dbReference>
<dbReference type="Gene3D" id="3.30.1330.60">
    <property type="entry name" value="OmpA-like domain"/>
    <property type="match status" value="1"/>
</dbReference>
<feature type="chain" id="PRO_5044512300" description="Outer membrane protein A" evidence="12">
    <location>
        <begin position="32"/>
        <end position="369"/>
    </location>
</feature>
<dbReference type="PRINTS" id="PR01022">
    <property type="entry name" value="OUTRMMBRANEA"/>
</dbReference>
<dbReference type="Gene3D" id="2.40.160.20">
    <property type="match status" value="1"/>
</dbReference>
<comment type="subunit">
    <text evidence="12">Monomer and homodimer.</text>
</comment>
<proteinExistence type="inferred from homology"/>